<dbReference type="Proteomes" id="UP000168569">
    <property type="component" value="Genome"/>
</dbReference>
<dbReference type="InterPro" id="IPR043062">
    <property type="entry name" value="Pneu_matrix_N"/>
</dbReference>
<reference evidence="18 19" key="2">
    <citation type="submission" date="2016-03" db="EMBL/GenBank/DDBJ databases">
        <authorList>
            <person name="Ploux O."/>
        </authorList>
    </citation>
    <scope>NUCLEOTIDE SEQUENCE [LARGE SCALE GENOMIC DNA]</scope>
    <source>
        <strain evidence="18">RSVA/Homo sapiens/USA/TH_10236/2012</strain>
    </source>
</reference>
<keyword evidence="12" id="KW-1035">Host cytoplasm</keyword>
<keyword evidence="11" id="KW-0472">Membrane</keyword>
<evidence type="ECO:0000256" key="6">
    <source>
        <dbReference type="ARBA" id="ARBA00017678"/>
    </source>
</evidence>
<evidence type="ECO:0000256" key="9">
    <source>
        <dbReference type="ARBA" id="ARBA00022844"/>
    </source>
</evidence>
<dbReference type="GO" id="GO:0042025">
    <property type="term" value="C:host cell nucleus"/>
    <property type="evidence" value="ECO:0007669"/>
    <property type="project" value="UniProtKB-SubCell"/>
</dbReference>
<dbReference type="InterPro" id="IPR005056">
    <property type="entry name" value="MATRX_N_pneumovirus"/>
</dbReference>
<reference evidence="17 20" key="1">
    <citation type="submission" date="2014-04" db="EMBL/GenBank/DDBJ databases">
        <authorList>
            <person name="Das S."/>
            <person name="Halpin R.A."/>
            <person name="Bera J."/>
            <person name="Fedorova N."/>
            <person name="Tsitrin T."/>
            <person name="Stockwell T."/>
            <person name="Amedeo P."/>
            <person name="Bishop B."/>
            <person name="Gupta N."/>
            <person name="Hoover J."/>
            <person name="Katzel D."/>
            <person name="Schobel S."/>
            <person name="Shrivastava S."/>
            <person name="Hartert T."/>
            <person name="Moore M."/>
            <person name="Chappell J."/>
            <person name="Larkin E."/>
            <person name="Wentworth D.E."/>
            <person name="Anderson L.J."/>
        </authorList>
    </citation>
    <scope>NUCLEOTIDE SEQUENCE [LARGE SCALE GENOMIC DNA]</scope>
    <source>
        <strain evidence="17">RSVA/Homo sapiens/USA/LA2_95/2013</strain>
    </source>
</reference>
<proteinExistence type="inferred from homology"/>
<dbReference type="InterPro" id="IPR055461">
    <property type="entry name" value="Matrix_Pneumo_C"/>
</dbReference>
<gene>
    <name evidence="17" type="primary">M</name>
    <name evidence="18" type="ORF">PV81_60067gpM</name>
    <name evidence="17" type="ORF">U731_45651gpM</name>
</gene>
<keyword evidence="8" id="KW-1048">Host nucleus</keyword>
<evidence type="ECO:0000259" key="15">
    <source>
        <dbReference type="Pfam" id="PF03393"/>
    </source>
</evidence>
<keyword evidence="7" id="KW-1032">Host cell membrane</keyword>
<name>A0A023R8Y0_HRSV</name>
<evidence type="ECO:0000256" key="11">
    <source>
        <dbReference type="ARBA" id="ARBA00023136"/>
    </source>
</evidence>
<feature type="domain" description="Matrix protein C-terminal" evidence="16">
    <location>
        <begin position="137"/>
        <end position="252"/>
    </location>
</feature>
<feature type="domain" description="Matrix protein N-terminal pneumovirus" evidence="15">
    <location>
        <begin position="1"/>
        <end position="127"/>
    </location>
</feature>
<dbReference type="GO" id="GO:0039660">
    <property type="term" value="F:structural constituent of virion"/>
    <property type="evidence" value="ECO:0007669"/>
    <property type="project" value="UniProtKB-KW"/>
</dbReference>
<evidence type="ECO:0000313" key="19">
    <source>
        <dbReference type="Proteomes" id="UP000114958"/>
    </source>
</evidence>
<evidence type="ECO:0000256" key="13">
    <source>
        <dbReference type="ARBA" id="ARBA00023311"/>
    </source>
</evidence>
<evidence type="ECO:0000313" key="18">
    <source>
        <dbReference type="EMBL" id="AMT79671.1"/>
    </source>
</evidence>
<evidence type="ECO:0000256" key="7">
    <source>
        <dbReference type="ARBA" id="ARBA00022511"/>
    </source>
</evidence>
<keyword evidence="10" id="KW-1043">Host membrane</keyword>
<dbReference type="GO" id="GO:0019031">
    <property type="term" value="C:viral envelope"/>
    <property type="evidence" value="ECO:0007669"/>
    <property type="project" value="InterPro"/>
</dbReference>
<evidence type="ECO:0000313" key="17">
    <source>
        <dbReference type="EMBL" id="AHX57072.1"/>
    </source>
</evidence>
<dbReference type="Gene3D" id="2.70.20.30">
    <property type="entry name" value="HRSV-S2 matrix protein, N-terminal domain"/>
    <property type="match status" value="1"/>
</dbReference>
<evidence type="ECO:0000256" key="8">
    <source>
        <dbReference type="ARBA" id="ARBA00022562"/>
    </source>
</evidence>
<comment type="subcellular location">
    <subcellularLocation>
        <location evidence="4">Host cell membrane</location>
        <topology evidence="4">Peripheral membrane protein</topology>
        <orientation evidence="4">Cytoplasmic side</orientation>
    </subcellularLocation>
    <subcellularLocation>
        <location evidence="2">Host cytoplasm</location>
    </subcellularLocation>
    <subcellularLocation>
        <location evidence="1">Host nucleus</location>
    </subcellularLocation>
    <subcellularLocation>
        <location evidence="3">Virion</location>
    </subcellularLocation>
</comment>
<evidence type="ECO:0000256" key="2">
    <source>
        <dbReference type="ARBA" id="ARBA00004192"/>
    </source>
</evidence>
<dbReference type="Pfam" id="PF23766">
    <property type="entry name" value="Matrix_Pneumo_C"/>
    <property type="match status" value="1"/>
</dbReference>
<accession>A0A023R8Y0</accession>
<protein>
    <recommendedName>
        <fullName evidence="6">Matrix protein</fullName>
    </recommendedName>
    <alternativeName>
        <fullName evidence="14">M protein</fullName>
    </alternativeName>
</protein>
<sequence>METYVNKLHEGSTYTAAVQYNVLEKDDDPASLTIWVPMFQSSIPADLLIKELANVNILVKQISTPKGPSLRVMINSRSAVLAQMPSKFTICANVSLDERSKLAYDVTTPCEIKACSLTCLKSKNMLTTVKDLTMKTLNPTHDIIALCEFENIVTSKKVIIPTYLRSISVRNKDLSTLENITTTEFKNAITNAKIIPYSGLLLVITVTDNKGAFKYIKPQSQFIVDLGAYLEKESIYYVTTNWKHTATRFAIKPMED</sequence>
<organismHost>
    <name type="scientific">Homo sapiens</name>
    <name type="common">Human</name>
    <dbReference type="NCBI Taxonomy" id="9606"/>
</organismHost>
<dbReference type="EMBL" id="KJ672433">
    <property type="protein sequence ID" value="AHX57072.1"/>
    <property type="molecule type" value="Viral_cRNA"/>
</dbReference>
<evidence type="ECO:0000256" key="1">
    <source>
        <dbReference type="ARBA" id="ARBA00004147"/>
    </source>
</evidence>
<organism evidence="17 20">
    <name type="scientific">Human respiratory syncytial virus</name>
    <dbReference type="NCBI Taxonomy" id="11250"/>
    <lineage>
        <taxon>Viruses</taxon>
        <taxon>Riboviria</taxon>
        <taxon>Orthornavirae</taxon>
        <taxon>Negarnaviricota</taxon>
        <taxon>Haploviricotina</taxon>
        <taxon>Monjiviricetes</taxon>
        <taxon>Mononegavirales</taxon>
        <taxon>Pneumoviridae</taxon>
        <taxon>Orthopneumovirus</taxon>
        <taxon>Orthopneumovirus hominis</taxon>
    </lineage>
</organism>
<evidence type="ECO:0000256" key="4">
    <source>
        <dbReference type="ARBA" id="ARBA00004501"/>
    </source>
</evidence>
<evidence type="ECO:0000256" key="14">
    <source>
        <dbReference type="ARBA" id="ARBA00030420"/>
    </source>
</evidence>
<comment type="similarity">
    <text evidence="5">Belongs to the pneumovirinae M protein family.</text>
</comment>
<evidence type="ECO:0000256" key="5">
    <source>
        <dbReference type="ARBA" id="ARBA00007564"/>
    </source>
</evidence>
<dbReference type="Proteomes" id="UP000114958">
    <property type="component" value="Genome"/>
</dbReference>
<evidence type="ECO:0000256" key="12">
    <source>
        <dbReference type="ARBA" id="ARBA00023200"/>
    </source>
</evidence>
<keyword evidence="9" id="KW-0946">Virion</keyword>
<evidence type="ECO:0000259" key="16">
    <source>
        <dbReference type="Pfam" id="PF23766"/>
    </source>
</evidence>
<keyword evidence="13" id="KW-0468">Viral matrix protein</keyword>
<dbReference type="GO" id="GO:0030430">
    <property type="term" value="C:host cell cytoplasm"/>
    <property type="evidence" value="ECO:0007669"/>
    <property type="project" value="UniProtKB-SubCell"/>
</dbReference>
<evidence type="ECO:0000256" key="3">
    <source>
        <dbReference type="ARBA" id="ARBA00004328"/>
    </source>
</evidence>
<dbReference type="Pfam" id="PF03393">
    <property type="entry name" value="Matrix_Pneumo_N"/>
    <property type="match status" value="1"/>
</dbReference>
<dbReference type="EMBL" id="KU950673">
    <property type="protein sequence ID" value="AMT79671.1"/>
    <property type="molecule type" value="Viral_cRNA"/>
</dbReference>
<dbReference type="GO" id="GO:0020002">
    <property type="term" value="C:host cell plasma membrane"/>
    <property type="evidence" value="ECO:0007669"/>
    <property type="project" value="UniProtKB-SubCell"/>
</dbReference>
<evidence type="ECO:0000313" key="20">
    <source>
        <dbReference type="Proteomes" id="UP000168569"/>
    </source>
</evidence>
<dbReference type="GO" id="GO:0019068">
    <property type="term" value="P:virion assembly"/>
    <property type="evidence" value="ECO:0007669"/>
    <property type="project" value="InterPro"/>
</dbReference>
<evidence type="ECO:0000256" key="10">
    <source>
        <dbReference type="ARBA" id="ARBA00022870"/>
    </source>
</evidence>